<dbReference type="AlphaFoldDB" id="A0A8T1VXD3"/>
<evidence type="ECO:0000256" key="1">
    <source>
        <dbReference type="SAM" id="MobiDB-lite"/>
    </source>
</evidence>
<comment type="caution">
    <text evidence="2">The sequence shown here is derived from an EMBL/GenBank/DDBJ whole genome shotgun (WGS) entry which is preliminary data.</text>
</comment>
<keyword evidence="3" id="KW-1185">Reference proteome</keyword>
<feature type="compositionally biased region" description="Basic and acidic residues" evidence="1">
    <location>
        <begin position="428"/>
        <end position="441"/>
    </location>
</feature>
<sequence>MVRRDFPLPRGTFPDFTASAEDHQDCKEFATKLLGHTIHEFERFAYEENGVISNRRWKQKTTRNAIGLYHERDGGSMGIVLADNLHRFIEKQELFSPTAATLIPPAMLLVGTRQGYVENAMSTLVTLTQDELALVVRFLHGDVADCGVLHTMEGPSPTKPFHFLGYKFFVTESVSDARIIKRRHSVYLEYTGLTRSRMGEVLGYHIMQSVALPQFPDLSNRNSVCAMTSMRFVYRQKAEGLVEIFMLGCIDVAGSLIRPMAQMVIEDVTFGMTRVLDCSETKRLTQMACEFQRRKHDIRRGRRPTRQESFSDGSSCSVCQTERKSMFRSAKVVPCLVCGHSACPRCRANKQIFVSSSDGLLGKLVKVPVCSRCTMTANMSYYEQQLRAQQKSSSGEEMAFQPMQLSDRIDPDGSLSFSDSSSRGPGSRFRDEESGSMHDGARFFGNLKEPTTPDNAVSYSGRQTERWYRRRGEQGNCP</sequence>
<name>A0A8T1VXD3_9STRA</name>
<dbReference type="PANTHER" id="PTHR13510">
    <property type="entry name" value="FYVE-FINGER-CONTAINING RAB5 EFFECTOR PROTEIN RABENOSYN-5-RELATED"/>
    <property type="match status" value="1"/>
</dbReference>
<evidence type="ECO:0000313" key="3">
    <source>
        <dbReference type="Proteomes" id="UP000693981"/>
    </source>
</evidence>
<gene>
    <name evidence="2" type="ORF">PHYBOEH_009414</name>
</gene>
<proteinExistence type="predicted"/>
<dbReference type="PANTHER" id="PTHR13510:SF44">
    <property type="entry name" value="RABENOSYN-5"/>
    <property type="match status" value="1"/>
</dbReference>
<dbReference type="InterPro" id="IPR052727">
    <property type="entry name" value="Rab4/Rab5_effector"/>
</dbReference>
<feature type="compositionally biased region" description="Polar residues" evidence="1">
    <location>
        <begin position="452"/>
        <end position="462"/>
    </location>
</feature>
<protein>
    <recommendedName>
        <fullName evidence="4">FYVE-type domain-containing protein</fullName>
    </recommendedName>
</protein>
<organism evidence="2 3">
    <name type="scientific">Phytophthora boehmeriae</name>
    <dbReference type="NCBI Taxonomy" id="109152"/>
    <lineage>
        <taxon>Eukaryota</taxon>
        <taxon>Sar</taxon>
        <taxon>Stramenopiles</taxon>
        <taxon>Oomycota</taxon>
        <taxon>Peronosporomycetes</taxon>
        <taxon>Peronosporales</taxon>
        <taxon>Peronosporaceae</taxon>
        <taxon>Phytophthora</taxon>
    </lineage>
</organism>
<dbReference type="EMBL" id="JAGDFL010000593">
    <property type="protein sequence ID" value="KAG7384550.1"/>
    <property type="molecule type" value="Genomic_DNA"/>
</dbReference>
<dbReference type="Proteomes" id="UP000693981">
    <property type="component" value="Unassembled WGS sequence"/>
</dbReference>
<reference evidence="2" key="1">
    <citation type="submission" date="2021-02" db="EMBL/GenBank/DDBJ databases">
        <authorList>
            <person name="Palmer J.M."/>
        </authorList>
    </citation>
    <scope>NUCLEOTIDE SEQUENCE</scope>
    <source>
        <strain evidence="2">SCRP23</strain>
    </source>
</reference>
<evidence type="ECO:0000313" key="2">
    <source>
        <dbReference type="EMBL" id="KAG7384550.1"/>
    </source>
</evidence>
<feature type="region of interest" description="Disordered" evidence="1">
    <location>
        <begin position="406"/>
        <end position="478"/>
    </location>
</feature>
<evidence type="ECO:0008006" key="4">
    <source>
        <dbReference type="Google" id="ProtNLM"/>
    </source>
</evidence>
<accession>A0A8T1VXD3</accession>
<dbReference type="OrthoDB" id="100218at2759"/>
<feature type="compositionally biased region" description="Basic and acidic residues" evidence="1">
    <location>
        <begin position="463"/>
        <end position="478"/>
    </location>
</feature>
<feature type="compositionally biased region" description="Low complexity" evidence="1">
    <location>
        <begin position="412"/>
        <end position="427"/>
    </location>
</feature>